<dbReference type="Proteomes" id="UP000007110">
    <property type="component" value="Unassembled WGS sequence"/>
</dbReference>
<organism evidence="2 3">
    <name type="scientific">Strongylocentrotus purpuratus</name>
    <name type="common">Purple sea urchin</name>
    <dbReference type="NCBI Taxonomy" id="7668"/>
    <lineage>
        <taxon>Eukaryota</taxon>
        <taxon>Metazoa</taxon>
        <taxon>Echinodermata</taxon>
        <taxon>Eleutherozoa</taxon>
        <taxon>Echinozoa</taxon>
        <taxon>Echinoidea</taxon>
        <taxon>Euechinoidea</taxon>
        <taxon>Echinacea</taxon>
        <taxon>Camarodonta</taxon>
        <taxon>Echinidea</taxon>
        <taxon>Strongylocentrotidae</taxon>
        <taxon>Strongylocentrotus</taxon>
    </lineage>
</organism>
<accession>A0A7M7N5I0</accession>
<sequence length="222" mass="25408">MTGFWGNVLFRFGILSCHYAMLSSYLICFLDQIYYPIVLTVINGTGLPGVHAQSCHERPEDALTRFFRLRCGRSLLSNDSMIASERDLAPWIPKGWGIRIRRQHDVCSVLAPTPPLDDRDFHGSIAQSGNFTGIGRRSHHSIYRCKAGCVVRWQRNPFYGLSINRTMSILVTYEQGVIKVFDDNDRTPFMTYTDPHPLTIRHVAICKYTTEGRFVLHICDSY</sequence>
<keyword evidence="3" id="KW-1185">Reference proteome</keyword>
<dbReference type="Pfam" id="PF12248">
    <property type="entry name" value="Methyltransf_FA"/>
    <property type="match status" value="1"/>
</dbReference>
<protein>
    <recommendedName>
        <fullName evidence="1">Farnesoic acid O-methyl transferase domain-containing protein</fullName>
    </recommendedName>
</protein>
<proteinExistence type="predicted"/>
<evidence type="ECO:0000313" key="2">
    <source>
        <dbReference type="EnsemblMetazoa" id="XP_030830815"/>
    </source>
</evidence>
<dbReference type="RefSeq" id="XP_030830815.1">
    <property type="nucleotide sequence ID" value="XM_030974955.1"/>
</dbReference>
<reference evidence="3" key="1">
    <citation type="submission" date="2015-02" db="EMBL/GenBank/DDBJ databases">
        <title>Genome sequencing for Strongylocentrotus purpuratus.</title>
        <authorList>
            <person name="Murali S."/>
            <person name="Liu Y."/>
            <person name="Vee V."/>
            <person name="English A."/>
            <person name="Wang M."/>
            <person name="Skinner E."/>
            <person name="Han Y."/>
            <person name="Muzny D.M."/>
            <person name="Worley K.C."/>
            <person name="Gibbs R.A."/>
        </authorList>
    </citation>
    <scope>NUCLEOTIDE SEQUENCE</scope>
</reference>
<dbReference type="AlphaFoldDB" id="A0A7M7N5I0"/>
<evidence type="ECO:0000313" key="3">
    <source>
        <dbReference type="Proteomes" id="UP000007110"/>
    </source>
</evidence>
<name>A0A7M7N5I0_STRPU</name>
<reference evidence="2" key="2">
    <citation type="submission" date="2021-01" db="UniProtKB">
        <authorList>
            <consortium name="EnsemblMetazoa"/>
        </authorList>
    </citation>
    <scope>IDENTIFICATION</scope>
</reference>
<dbReference type="GeneID" id="105437907"/>
<feature type="domain" description="Farnesoic acid O-methyl transferase" evidence="1">
    <location>
        <begin position="161"/>
        <end position="216"/>
    </location>
</feature>
<dbReference type="EnsemblMetazoa" id="XM_030974955">
    <property type="protein sequence ID" value="XP_030830815"/>
    <property type="gene ID" value="LOC105437907"/>
</dbReference>
<evidence type="ECO:0000259" key="1">
    <source>
        <dbReference type="Pfam" id="PF12248"/>
    </source>
</evidence>
<dbReference type="InterPro" id="IPR022041">
    <property type="entry name" value="Methyltransf_FA"/>
</dbReference>